<accession>A0A699XEM5</accession>
<dbReference type="EMBL" id="BKCJ011849418">
    <property type="protein sequence ID" value="GFD58159.1"/>
    <property type="molecule type" value="Genomic_DNA"/>
</dbReference>
<feature type="non-terminal residue" evidence="1">
    <location>
        <position position="86"/>
    </location>
</feature>
<evidence type="ECO:0000313" key="1">
    <source>
        <dbReference type="EMBL" id="GFD58159.1"/>
    </source>
</evidence>
<organism evidence="1">
    <name type="scientific">Tanacetum cinerariifolium</name>
    <name type="common">Dalmatian daisy</name>
    <name type="synonym">Chrysanthemum cinerariifolium</name>
    <dbReference type="NCBI Taxonomy" id="118510"/>
    <lineage>
        <taxon>Eukaryota</taxon>
        <taxon>Viridiplantae</taxon>
        <taxon>Streptophyta</taxon>
        <taxon>Embryophyta</taxon>
        <taxon>Tracheophyta</taxon>
        <taxon>Spermatophyta</taxon>
        <taxon>Magnoliopsida</taxon>
        <taxon>eudicotyledons</taxon>
        <taxon>Gunneridae</taxon>
        <taxon>Pentapetalae</taxon>
        <taxon>asterids</taxon>
        <taxon>campanulids</taxon>
        <taxon>Asterales</taxon>
        <taxon>Asteraceae</taxon>
        <taxon>Asteroideae</taxon>
        <taxon>Anthemideae</taxon>
        <taxon>Anthemidinae</taxon>
        <taxon>Tanacetum</taxon>
    </lineage>
</organism>
<name>A0A699XEM5_TANCI</name>
<protein>
    <submittedName>
        <fullName evidence="1">Uncharacterized protein</fullName>
    </submittedName>
</protein>
<comment type="caution">
    <text evidence="1">The sequence shown here is derived from an EMBL/GenBank/DDBJ whole genome shotgun (WGS) entry which is preliminary data.</text>
</comment>
<gene>
    <name evidence="1" type="ORF">Tci_930128</name>
</gene>
<proteinExistence type="predicted"/>
<sequence>LRRAEQRLAAGLAGAVGEHAFYQHAHGGGFAQVVVEAQLEIISLETAGFEAAFGQLAFGAEGAHGAGGAVGLVVEAVEAAVHVQLF</sequence>
<reference evidence="1" key="1">
    <citation type="journal article" date="2019" name="Sci. Rep.">
        <title>Draft genome of Tanacetum cinerariifolium, the natural source of mosquito coil.</title>
        <authorList>
            <person name="Yamashiro T."/>
            <person name="Shiraishi A."/>
            <person name="Satake H."/>
            <person name="Nakayama K."/>
        </authorList>
    </citation>
    <scope>NUCLEOTIDE SEQUENCE</scope>
</reference>
<dbReference type="AlphaFoldDB" id="A0A699XEM5"/>
<feature type="non-terminal residue" evidence="1">
    <location>
        <position position="1"/>
    </location>
</feature>